<evidence type="ECO:0000313" key="8">
    <source>
        <dbReference type="Proteomes" id="UP000199306"/>
    </source>
</evidence>
<sequence length="241" mass="27669">MQKYMKAGLLIIVLVVPALVFLYLKTFGENHYTLPKFVPLIDSTSGNVMMKENPNPKWNEPKMDTVFHTIPSFSLTDQDGKTFSSEGLKGKIYVANFFFTRCGSICPKMSSQLTRLQDVFLNSPEVTFISLSVDPSHDTPEEMKKYAKEYDAKEGKWFFLTGDRKQIYPLAVKGFYVPVADASEYDKAVKTPDETFIHSEKMILVDKEGFIRGFYDGTNKKEVDRLMMEIKVLQKIYETEK</sequence>
<dbReference type="PANTHER" id="PTHR12151:SF25">
    <property type="entry name" value="LINALOOL DEHYDRATASE_ISOMERASE DOMAIN-CONTAINING PROTEIN"/>
    <property type="match status" value="1"/>
</dbReference>
<evidence type="ECO:0000256" key="4">
    <source>
        <dbReference type="PIRSR" id="PIRSR603782-2"/>
    </source>
</evidence>
<keyword evidence="2 3" id="KW-0186">Copper</keyword>
<dbReference type="Gene3D" id="3.40.30.10">
    <property type="entry name" value="Glutaredoxin"/>
    <property type="match status" value="1"/>
</dbReference>
<evidence type="ECO:0000256" key="3">
    <source>
        <dbReference type="PIRSR" id="PIRSR603782-1"/>
    </source>
</evidence>
<feature type="domain" description="Thioredoxin" evidence="6">
    <location>
        <begin position="64"/>
        <end position="235"/>
    </location>
</feature>
<keyword evidence="5" id="KW-0812">Transmembrane</keyword>
<dbReference type="SUPFAM" id="SSF52833">
    <property type="entry name" value="Thioredoxin-like"/>
    <property type="match status" value="1"/>
</dbReference>
<keyword evidence="5" id="KW-1133">Transmembrane helix</keyword>
<name>A0A1I5WLG9_9BACT</name>
<gene>
    <name evidence="7" type="ORF">SAMN04515674_11228</name>
</gene>
<feature type="binding site" evidence="3">
    <location>
        <position position="106"/>
    </location>
    <ligand>
        <name>Cu cation</name>
        <dbReference type="ChEBI" id="CHEBI:23378"/>
    </ligand>
</feature>
<evidence type="ECO:0000256" key="1">
    <source>
        <dbReference type="ARBA" id="ARBA00010996"/>
    </source>
</evidence>
<evidence type="ECO:0000256" key="5">
    <source>
        <dbReference type="SAM" id="Phobius"/>
    </source>
</evidence>
<feature type="transmembrane region" description="Helical" evidence="5">
    <location>
        <begin position="7"/>
        <end position="24"/>
    </location>
</feature>
<keyword evidence="8" id="KW-1185">Reference proteome</keyword>
<feature type="binding site" evidence="3">
    <location>
        <position position="102"/>
    </location>
    <ligand>
        <name>Cu cation</name>
        <dbReference type="ChEBI" id="CHEBI:23378"/>
    </ligand>
</feature>
<dbReference type="AlphaFoldDB" id="A0A1I5WLG9"/>
<feature type="disulfide bond" description="Redox-active" evidence="4">
    <location>
        <begin position="102"/>
        <end position="106"/>
    </location>
</feature>
<dbReference type="STRING" id="1079859.SAMN04515674_11228"/>
<dbReference type="InterPro" id="IPR013766">
    <property type="entry name" value="Thioredoxin_domain"/>
</dbReference>
<evidence type="ECO:0000259" key="6">
    <source>
        <dbReference type="PROSITE" id="PS51352"/>
    </source>
</evidence>
<keyword evidence="3" id="KW-0479">Metal-binding</keyword>
<proteinExistence type="inferred from homology"/>
<evidence type="ECO:0000256" key="2">
    <source>
        <dbReference type="ARBA" id="ARBA00023008"/>
    </source>
</evidence>
<keyword evidence="4" id="KW-1015">Disulfide bond</keyword>
<dbReference type="Pfam" id="PF02630">
    <property type="entry name" value="SCO1-SenC"/>
    <property type="match status" value="1"/>
</dbReference>
<dbReference type="GO" id="GO:0046872">
    <property type="term" value="F:metal ion binding"/>
    <property type="evidence" value="ECO:0007669"/>
    <property type="project" value="UniProtKB-KW"/>
</dbReference>
<feature type="binding site" evidence="3">
    <location>
        <position position="198"/>
    </location>
    <ligand>
        <name>Cu cation</name>
        <dbReference type="ChEBI" id="CHEBI:23378"/>
    </ligand>
</feature>
<comment type="similarity">
    <text evidence="1">Belongs to the SCO1/2 family.</text>
</comment>
<protein>
    <submittedName>
        <fullName evidence="7">Protein SCO1/2</fullName>
    </submittedName>
</protein>
<dbReference type="OrthoDB" id="9811998at2"/>
<dbReference type="InterPro" id="IPR036249">
    <property type="entry name" value="Thioredoxin-like_sf"/>
</dbReference>
<dbReference type="PROSITE" id="PS51352">
    <property type="entry name" value="THIOREDOXIN_2"/>
    <property type="match status" value="1"/>
</dbReference>
<dbReference type="PANTHER" id="PTHR12151">
    <property type="entry name" value="ELECTRON TRANSPORT PROTIN SCO1/SENC FAMILY MEMBER"/>
    <property type="match status" value="1"/>
</dbReference>
<accession>A0A1I5WLG9</accession>
<organism evidence="7 8">
    <name type="scientific">Pseudarcicella hirudinis</name>
    <dbReference type="NCBI Taxonomy" id="1079859"/>
    <lineage>
        <taxon>Bacteria</taxon>
        <taxon>Pseudomonadati</taxon>
        <taxon>Bacteroidota</taxon>
        <taxon>Cytophagia</taxon>
        <taxon>Cytophagales</taxon>
        <taxon>Flectobacillaceae</taxon>
        <taxon>Pseudarcicella</taxon>
    </lineage>
</organism>
<keyword evidence="5" id="KW-0472">Membrane</keyword>
<reference evidence="7 8" key="1">
    <citation type="submission" date="2016-10" db="EMBL/GenBank/DDBJ databases">
        <authorList>
            <person name="de Groot N.N."/>
        </authorList>
    </citation>
    <scope>NUCLEOTIDE SEQUENCE [LARGE SCALE GENOMIC DNA]</scope>
    <source>
        <strain evidence="8">E92,LMG 26720,CCM 7988</strain>
    </source>
</reference>
<dbReference type="InterPro" id="IPR003782">
    <property type="entry name" value="SCO1/SenC"/>
</dbReference>
<dbReference type="Proteomes" id="UP000199306">
    <property type="component" value="Unassembled WGS sequence"/>
</dbReference>
<dbReference type="RefSeq" id="WP_092018574.1">
    <property type="nucleotide sequence ID" value="NZ_FOXH01000012.1"/>
</dbReference>
<evidence type="ECO:0000313" key="7">
    <source>
        <dbReference type="EMBL" id="SFQ20427.1"/>
    </source>
</evidence>
<dbReference type="CDD" id="cd02968">
    <property type="entry name" value="SCO"/>
    <property type="match status" value="1"/>
</dbReference>
<dbReference type="EMBL" id="FOXH01000012">
    <property type="protein sequence ID" value="SFQ20427.1"/>
    <property type="molecule type" value="Genomic_DNA"/>
</dbReference>